<dbReference type="AlphaFoldDB" id="A0A0E9NGP0"/>
<dbReference type="Gene3D" id="3.40.630.30">
    <property type="match status" value="1"/>
</dbReference>
<name>A0A0E9NGP0_SAICN</name>
<feature type="compositionally biased region" description="Polar residues" evidence="4">
    <location>
        <begin position="216"/>
        <end position="238"/>
    </location>
</feature>
<reference evidence="6 7" key="3">
    <citation type="journal article" date="2015" name="Genome Announc.">
        <title>Draft Genome Sequence of the Archiascomycetous Yeast Saitoella complicata.</title>
        <authorList>
            <person name="Yamauchi K."/>
            <person name="Kondo S."/>
            <person name="Hamamoto M."/>
            <person name="Takahashi Y."/>
            <person name="Ogura Y."/>
            <person name="Hayashi T."/>
            <person name="Nishida H."/>
        </authorList>
    </citation>
    <scope>NUCLEOTIDE SEQUENCE [LARGE SCALE GENOMIC DNA]</scope>
    <source>
        <strain evidence="6 7">NRRL Y-17804</strain>
    </source>
</reference>
<dbReference type="Proteomes" id="UP000033140">
    <property type="component" value="Unassembled WGS sequence"/>
</dbReference>
<dbReference type="SUPFAM" id="SSF55729">
    <property type="entry name" value="Acyl-CoA N-acyltransferases (Nat)"/>
    <property type="match status" value="1"/>
</dbReference>
<dbReference type="InterPro" id="IPR045047">
    <property type="entry name" value="Ard1-like"/>
</dbReference>
<dbReference type="GO" id="GO:1990189">
    <property type="term" value="F:protein N-terminal-serine acetyltransferase activity"/>
    <property type="evidence" value="ECO:0007669"/>
    <property type="project" value="TreeGrafter"/>
</dbReference>
<keyword evidence="7" id="KW-1185">Reference proteome</keyword>
<dbReference type="FunFam" id="3.40.630.30:FF:000037">
    <property type="entry name" value="N-alpha-acetyltransferase daf-31-like"/>
    <property type="match status" value="1"/>
</dbReference>
<protein>
    <recommendedName>
        <fullName evidence="5">N-acetyltransferase domain-containing protein</fullName>
    </recommendedName>
</protein>
<dbReference type="InterPro" id="IPR016181">
    <property type="entry name" value="Acyl_CoA_acyltransferase"/>
</dbReference>
<evidence type="ECO:0000256" key="4">
    <source>
        <dbReference type="SAM" id="MobiDB-lite"/>
    </source>
</evidence>
<feature type="region of interest" description="Disordered" evidence="4">
    <location>
        <begin position="208"/>
        <end position="238"/>
    </location>
</feature>
<organism evidence="6 7">
    <name type="scientific">Saitoella complicata (strain BCRC 22490 / CBS 7301 / JCM 7358 / NBRC 10748 / NRRL Y-17804)</name>
    <dbReference type="NCBI Taxonomy" id="698492"/>
    <lineage>
        <taxon>Eukaryota</taxon>
        <taxon>Fungi</taxon>
        <taxon>Dikarya</taxon>
        <taxon>Ascomycota</taxon>
        <taxon>Taphrinomycotina</taxon>
        <taxon>Taphrinomycotina incertae sedis</taxon>
        <taxon>Saitoella</taxon>
    </lineage>
</organism>
<proteinExistence type="inferred from homology"/>
<dbReference type="Pfam" id="PF00583">
    <property type="entry name" value="Acetyltransf_1"/>
    <property type="match status" value="1"/>
</dbReference>
<comment type="similarity">
    <text evidence="3">Belongs to the acetyltransferase family. ARD1 subfamily.</text>
</comment>
<dbReference type="GO" id="GO:1990190">
    <property type="term" value="F:protein-N-terminal-glutamate acetyltransferase activity"/>
    <property type="evidence" value="ECO:0007669"/>
    <property type="project" value="TreeGrafter"/>
</dbReference>
<evidence type="ECO:0000256" key="3">
    <source>
        <dbReference type="ARBA" id="ARBA00025786"/>
    </source>
</evidence>
<sequence>MDNNSQPQYCPRPVRMKQTYGRRARNSMAPSGTNALPVYHDSSDEVVPEADVQLIEKKAPRKALGDKSNRTAVSNQPFVSALLPKKPRTSRSLTVTLPEKPVTPFEQESFIQEKGHTKKRTRTDKPKIPSKNDFLVPPTTPPRHHHQARREMAKLVEEAQSRHEQFEEHQHLFPSEDSNGNGDDHVYVLGEPERAITPPSRLPDFQNPFGGALPLASSTPLSNRRKSNSLTAMEQGSPPSVIAGANSFHGPMRLSATPFELGGFGTGRAKVVERPKEEDCDELIGSFSLMSVKGANKKKGNSGPPARLRYSAASNLEACTGTTSNTAIMEIRRAEIRDFAGMQHANLSNLPENYQMKYYLYHALTWPQLSYVAVNPDGKIVGYVLAKMDEEPKDGKKNGHITSLSVLRTYRRLGLAEKLMKQSQRAMAESFGAEYVSLHVRKSNRAALALYRDTLGFTVKEIEKGYYADKEDAYSMFMDLTDLNPRNKKLEESAEDKEVQDLAVKTAELQVEAA</sequence>
<evidence type="ECO:0000313" key="7">
    <source>
        <dbReference type="Proteomes" id="UP000033140"/>
    </source>
</evidence>
<gene>
    <name evidence="6" type="ORF">G7K_2748-t1</name>
</gene>
<evidence type="ECO:0000256" key="2">
    <source>
        <dbReference type="ARBA" id="ARBA00023315"/>
    </source>
</evidence>
<feature type="domain" description="N-acetyltransferase" evidence="5">
    <location>
        <begin position="329"/>
        <end position="481"/>
    </location>
</feature>
<dbReference type="EMBL" id="BACD03000015">
    <property type="protein sequence ID" value="GAO48575.1"/>
    <property type="molecule type" value="Genomic_DNA"/>
</dbReference>
<dbReference type="PROSITE" id="PS51186">
    <property type="entry name" value="GNAT"/>
    <property type="match status" value="1"/>
</dbReference>
<feature type="region of interest" description="Disordered" evidence="4">
    <location>
        <begin position="1"/>
        <end position="39"/>
    </location>
</feature>
<reference evidence="6 7" key="2">
    <citation type="journal article" date="2014" name="J. Gen. Appl. Microbiol.">
        <title>The early diverging ascomycetous budding yeast Saitoella complicata has three histone deacetylases belonging to the Clr6, Hos2, and Rpd3 lineages.</title>
        <authorList>
            <person name="Nishida H."/>
            <person name="Matsumoto T."/>
            <person name="Kondo S."/>
            <person name="Hamamoto M."/>
            <person name="Yoshikawa H."/>
        </authorList>
    </citation>
    <scope>NUCLEOTIDE SEQUENCE [LARGE SCALE GENOMIC DNA]</scope>
    <source>
        <strain evidence="6 7">NRRL Y-17804</strain>
    </source>
</reference>
<dbReference type="CDD" id="cd04301">
    <property type="entry name" value="NAT_SF"/>
    <property type="match status" value="1"/>
</dbReference>
<accession>A0A0E9NGP0</accession>
<dbReference type="InterPro" id="IPR000182">
    <property type="entry name" value="GNAT_dom"/>
</dbReference>
<dbReference type="STRING" id="698492.A0A0E9NGP0"/>
<dbReference type="PANTHER" id="PTHR23091:SF4">
    <property type="entry name" value="N-TERMINAL AMINO-ACID N(ALPHA)-ACETYLTRANSFERASE NATA"/>
    <property type="match status" value="1"/>
</dbReference>
<reference evidence="6 7" key="1">
    <citation type="journal article" date="2011" name="J. Gen. Appl. Microbiol.">
        <title>Draft genome sequencing of the enigmatic yeast Saitoella complicata.</title>
        <authorList>
            <person name="Nishida H."/>
            <person name="Hamamoto M."/>
            <person name="Sugiyama J."/>
        </authorList>
    </citation>
    <scope>NUCLEOTIDE SEQUENCE [LARGE SCALE GENOMIC DNA]</scope>
    <source>
        <strain evidence="6 7">NRRL Y-17804</strain>
    </source>
</reference>
<evidence type="ECO:0000259" key="5">
    <source>
        <dbReference type="PROSITE" id="PS51186"/>
    </source>
</evidence>
<comment type="caution">
    <text evidence="6">The sequence shown here is derived from an EMBL/GenBank/DDBJ whole genome shotgun (WGS) entry which is preliminary data.</text>
</comment>
<evidence type="ECO:0000256" key="1">
    <source>
        <dbReference type="ARBA" id="ARBA00022679"/>
    </source>
</evidence>
<dbReference type="PANTHER" id="PTHR23091">
    <property type="entry name" value="N-TERMINAL ACETYLTRANSFERASE"/>
    <property type="match status" value="1"/>
</dbReference>
<keyword evidence="1" id="KW-0808">Transferase</keyword>
<feature type="region of interest" description="Disordered" evidence="4">
    <location>
        <begin position="112"/>
        <end position="145"/>
    </location>
</feature>
<keyword evidence="2" id="KW-0012">Acyltransferase</keyword>
<evidence type="ECO:0000313" key="6">
    <source>
        <dbReference type="EMBL" id="GAO48575.1"/>
    </source>
</evidence>
<dbReference type="GO" id="GO:0031415">
    <property type="term" value="C:NatA complex"/>
    <property type="evidence" value="ECO:0007669"/>
    <property type="project" value="InterPro"/>
</dbReference>